<evidence type="ECO:0000256" key="3">
    <source>
        <dbReference type="SAM" id="Coils"/>
    </source>
</evidence>
<evidence type="ECO:0000256" key="2">
    <source>
        <dbReference type="ARBA" id="ARBA00023242"/>
    </source>
</evidence>
<feature type="domain" description="Zn(2)-C6 fungal-type" evidence="5">
    <location>
        <begin position="18"/>
        <end position="50"/>
    </location>
</feature>
<keyword evidence="2" id="KW-0539">Nucleus</keyword>
<keyword evidence="3" id="KW-0175">Coiled coil</keyword>
<reference evidence="6 7" key="1">
    <citation type="journal article" date="2016" name="Genome Biol. Evol.">
        <title>Divergent and convergent evolution of fungal pathogenicity.</title>
        <authorList>
            <person name="Shang Y."/>
            <person name="Xiao G."/>
            <person name="Zheng P."/>
            <person name="Cen K."/>
            <person name="Zhan S."/>
            <person name="Wang C."/>
        </authorList>
    </citation>
    <scope>NUCLEOTIDE SEQUENCE [LARGE SCALE GENOMIC DNA]</scope>
    <source>
        <strain evidence="6 7">RCEF 264</strain>
    </source>
</reference>
<feature type="region of interest" description="Disordered" evidence="4">
    <location>
        <begin position="194"/>
        <end position="217"/>
    </location>
</feature>
<evidence type="ECO:0000256" key="4">
    <source>
        <dbReference type="SAM" id="MobiDB-lite"/>
    </source>
</evidence>
<accession>A0A167Y108</accession>
<feature type="region of interest" description="Disordered" evidence="4">
    <location>
        <begin position="768"/>
        <end position="797"/>
    </location>
</feature>
<dbReference type="CDD" id="cd00067">
    <property type="entry name" value="GAL4"/>
    <property type="match status" value="1"/>
</dbReference>
<protein>
    <submittedName>
        <fullName evidence="6">Transcription factor</fullName>
    </submittedName>
</protein>
<sequence length="881" mass="96616">MVSEPPETIDAAGGHRKACDQCRARKIRCDKGPGPAPCSSCRAAQRECKTTGLGQKTKDVKHRVLISQQYERKIDQLEARLAGIEGLLQQLAGSTSGCGGALQTPSSGRGVSKIADGKGRLAPVNTRGVSDGEDNDKNDEDALEDATSFEGKSSMSAHAVFASDFLEHTVTSTPVGREAEPDMQNALAALRRMVDRQQTQQHQQQRQGQDSSDRRQQRTGRAFLYQKTVPKGGVCQLPMPPMDVVLKLLREIRVNPPVMFMMSCAFIDINDFIEACRNVYFATEDIGLPLFIMVNAGLYYLLQEKIAVGSEDTAKRAECDTLAAYELLCRANLETALVNLPLFLPPSPEMVKALLLGATYAIEDAKFSFAWQLNSAAAAMCQTLGWHHVGPNQQGDDDRTSLRKSSLQPAVFWFCYMLDKGLSLRFGRSCILHDWDISTPRTFHDDGANNKSKSTQGDQRDKDAWSGVMNVWIHTGTVLGQAYELLYSPAALTRPPEARFDAARQLVTRSKKLWAEFLGLVATLGTRRRGGSDSQAGTRSKMKNDTNAWRAATLDRVLLSGEVGHLATLTLLYRAMPPAPRAEREGGSRNDRSSPSFLSTECVAAARAAFRGHAACMALAADDMVAQVGHVHWTVLYAPFTPLIVLFCHVIEVASRKPAREEEKMDEGEDDLGLLVAFADSLEPLRKLSPAIARMHSLCCLLNQIAELYMRVARARHEEERRERDEGEARRSEEAARGPEHEHPHQHNMQVDSDMQAVGDDLDRYLSQLGFLPQPNPGPIAGSGGPPAPYQQQQPQTESMLLDADDVFVGRIDTVTGADTDVSVLSSGRDTAHGAQATDDPVLAPPEAPLDDWFSGNTYVMGLIEDDFLDFGWDPTPPAST</sequence>
<feature type="compositionally biased region" description="Acidic residues" evidence="4">
    <location>
        <begin position="131"/>
        <end position="144"/>
    </location>
</feature>
<dbReference type="PROSITE" id="PS50048">
    <property type="entry name" value="ZN2_CY6_FUNGAL_2"/>
    <property type="match status" value="1"/>
</dbReference>
<dbReference type="CDD" id="cd12148">
    <property type="entry name" value="fungal_TF_MHR"/>
    <property type="match status" value="1"/>
</dbReference>
<dbReference type="EMBL" id="AZHD01000003">
    <property type="protein sequence ID" value="OAA65686.1"/>
    <property type="molecule type" value="Genomic_DNA"/>
</dbReference>
<dbReference type="SUPFAM" id="SSF57701">
    <property type="entry name" value="Zn2/Cys6 DNA-binding domain"/>
    <property type="match status" value="1"/>
</dbReference>
<dbReference type="SMART" id="SM00906">
    <property type="entry name" value="Fungal_trans"/>
    <property type="match status" value="1"/>
</dbReference>
<dbReference type="Gene3D" id="4.10.240.10">
    <property type="entry name" value="Zn(2)-C6 fungal-type DNA-binding domain"/>
    <property type="match status" value="1"/>
</dbReference>
<comment type="caution">
    <text evidence="6">The sequence shown here is derived from an EMBL/GenBank/DDBJ whole genome shotgun (WGS) entry which is preliminary data.</text>
</comment>
<evidence type="ECO:0000256" key="1">
    <source>
        <dbReference type="ARBA" id="ARBA00022723"/>
    </source>
</evidence>
<dbReference type="InterPro" id="IPR050987">
    <property type="entry name" value="AtrR-like"/>
</dbReference>
<dbReference type="InterPro" id="IPR007219">
    <property type="entry name" value="XnlR_reg_dom"/>
</dbReference>
<evidence type="ECO:0000313" key="7">
    <source>
        <dbReference type="Proteomes" id="UP000076874"/>
    </source>
</evidence>
<name>A0A167Y108_9HYPO</name>
<feature type="compositionally biased region" description="Low complexity" evidence="4">
    <location>
        <begin position="196"/>
        <end position="210"/>
    </location>
</feature>
<feature type="coiled-coil region" evidence="3">
    <location>
        <begin position="67"/>
        <end position="94"/>
    </location>
</feature>
<dbReference type="GO" id="GO:0008270">
    <property type="term" value="F:zinc ion binding"/>
    <property type="evidence" value="ECO:0007669"/>
    <property type="project" value="InterPro"/>
</dbReference>
<keyword evidence="7" id="KW-1185">Reference proteome</keyword>
<gene>
    <name evidence="6" type="ORF">SPI_02473</name>
</gene>
<dbReference type="InterPro" id="IPR036864">
    <property type="entry name" value="Zn2-C6_fun-type_DNA-bd_sf"/>
</dbReference>
<feature type="region of interest" description="Disordered" evidence="4">
    <location>
        <begin position="99"/>
        <end position="151"/>
    </location>
</feature>
<organism evidence="6 7">
    <name type="scientific">Niveomyces insectorum RCEF 264</name>
    <dbReference type="NCBI Taxonomy" id="1081102"/>
    <lineage>
        <taxon>Eukaryota</taxon>
        <taxon>Fungi</taxon>
        <taxon>Dikarya</taxon>
        <taxon>Ascomycota</taxon>
        <taxon>Pezizomycotina</taxon>
        <taxon>Sordariomycetes</taxon>
        <taxon>Hypocreomycetidae</taxon>
        <taxon>Hypocreales</taxon>
        <taxon>Cordycipitaceae</taxon>
        <taxon>Niveomyces</taxon>
    </lineage>
</organism>
<dbReference type="Pfam" id="PF00172">
    <property type="entry name" value="Zn_clus"/>
    <property type="match status" value="1"/>
</dbReference>
<dbReference type="InterPro" id="IPR001138">
    <property type="entry name" value="Zn2Cys6_DnaBD"/>
</dbReference>
<feature type="compositionally biased region" description="Basic and acidic residues" evidence="4">
    <location>
        <begin position="717"/>
        <end position="745"/>
    </location>
</feature>
<dbReference type="Pfam" id="PF04082">
    <property type="entry name" value="Fungal_trans"/>
    <property type="match status" value="1"/>
</dbReference>
<feature type="region of interest" description="Disordered" evidence="4">
    <location>
        <begin position="717"/>
        <end position="751"/>
    </location>
</feature>
<evidence type="ECO:0000313" key="6">
    <source>
        <dbReference type="EMBL" id="OAA65686.1"/>
    </source>
</evidence>
<dbReference type="Proteomes" id="UP000076874">
    <property type="component" value="Unassembled WGS sequence"/>
</dbReference>
<dbReference type="OrthoDB" id="103819at2759"/>
<dbReference type="STRING" id="1081102.A0A167Y108"/>
<dbReference type="GO" id="GO:0003677">
    <property type="term" value="F:DNA binding"/>
    <property type="evidence" value="ECO:0007669"/>
    <property type="project" value="InterPro"/>
</dbReference>
<proteinExistence type="predicted"/>
<dbReference type="GO" id="GO:0006351">
    <property type="term" value="P:DNA-templated transcription"/>
    <property type="evidence" value="ECO:0007669"/>
    <property type="project" value="InterPro"/>
</dbReference>
<dbReference type="PROSITE" id="PS00463">
    <property type="entry name" value="ZN2_CY6_FUNGAL_1"/>
    <property type="match status" value="1"/>
</dbReference>
<dbReference type="AlphaFoldDB" id="A0A167Y108"/>
<dbReference type="PANTHER" id="PTHR46910:SF5">
    <property type="entry name" value="ZN(II)2CYS6 TRANSCRIPTION FACTOR (EUROFUNG)"/>
    <property type="match status" value="1"/>
</dbReference>
<dbReference type="GO" id="GO:0000981">
    <property type="term" value="F:DNA-binding transcription factor activity, RNA polymerase II-specific"/>
    <property type="evidence" value="ECO:0007669"/>
    <property type="project" value="InterPro"/>
</dbReference>
<keyword evidence="1" id="KW-0479">Metal-binding</keyword>
<evidence type="ECO:0000259" key="5">
    <source>
        <dbReference type="PROSITE" id="PS50048"/>
    </source>
</evidence>
<dbReference type="SMART" id="SM00066">
    <property type="entry name" value="GAL4"/>
    <property type="match status" value="1"/>
</dbReference>
<dbReference type="PANTHER" id="PTHR46910">
    <property type="entry name" value="TRANSCRIPTION FACTOR PDR1"/>
    <property type="match status" value="1"/>
</dbReference>
<feature type="region of interest" description="Disordered" evidence="4">
    <location>
        <begin position="443"/>
        <end position="462"/>
    </location>
</feature>